<dbReference type="InterPro" id="IPR005650">
    <property type="entry name" value="BlaI_family"/>
</dbReference>
<sequence length="121" mass="13576">MRISDAELCVMEVLWSDPGLAAADVVARIEDKDWSDKTVKTLLARLVDKGALRAEPEGRRYLYHPLVKRSEHRKSAVGRLADTLFGGKAAPLVAHLADARDLSDDDIEELENLVRRLKDDR</sequence>
<dbReference type="Gene3D" id="1.10.4040.10">
    <property type="entry name" value="Penicillinase repressor domain"/>
    <property type="match status" value="1"/>
</dbReference>
<dbReference type="SUPFAM" id="SSF46785">
    <property type="entry name" value="Winged helix' DNA-binding domain"/>
    <property type="match status" value="1"/>
</dbReference>
<evidence type="ECO:0000256" key="4">
    <source>
        <dbReference type="ARBA" id="ARBA00023163"/>
    </source>
</evidence>
<dbReference type="InterPro" id="IPR036390">
    <property type="entry name" value="WH_DNA-bd_sf"/>
</dbReference>
<evidence type="ECO:0000256" key="2">
    <source>
        <dbReference type="ARBA" id="ARBA00023015"/>
    </source>
</evidence>
<evidence type="ECO:0000313" key="6">
    <source>
        <dbReference type="Proteomes" id="UP001595607"/>
    </source>
</evidence>
<accession>A0ABV7M805</accession>
<name>A0ABV7M805_9PROT</name>
<dbReference type="EMBL" id="JBHRVA010000002">
    <property type="protein sequence ID" value="MFC3301518.1"/>
    <property type="molecule type" value="Genomic_DNA"/>
</dbReference>
<gene>
    <name evidence="5" type="ORF">ACFONP_02080</name>
</gene>
<dbReference type="Pfam" id="PF03965">
    <property type="entry name" value="Penicillinase_R"/>
    <property type="match status" value="1"/>
</dbReference>
<dbReference type="InterPro" id="IPR036388">
    <property type="entry name" value="WH-like_DNA-bd_sf"/>
</dbReference>
<keyword evidence="2" id="KW-0805">Transcription regulation</keyword>
<dbReference type="PIRSF" id="PIRSF019455">
    <property type="entry name" value="CopR_AtkY"/>
    <property type="match status" value="1"/>
</dbReference>
<keyword evidence="6" id="KW-1185">Reference proteome</keyword>
<evidence type="ECO:0000256" key="3">
    <source>
        <dbReference type="ARBA" id="ARBA00023125"/>
    </source>
</evidence>
<proteinExistence type="inferred from homology"/>
<evidence type="ECO:0000313" key="5">
    <source>
        <dbReference type="EMBL" id="MFC3301518.1"/>
    </source>
</evidence>
<evidence type="ECO:0000256" key="1">
    <source>
        <dbReference type="ARBA" id="ARBA00011046"/>
    </source>
</evidence>
<comment type="similarity">
    <text evidence="1">Belongs to the BlaI transcriptional regulatory family.</text>
</comment>
<dbReference type="RefSeq" id="WP_189572664.1">
    <property type="nucleotide sequence ID" value="NZ_BMXU01000001.1"/>
</dbReference>
<protein>
    <submittedName>
        <fullName evidence="5">BlaI/MecI/CopY family transcriptional regulator</fullName>
    </submittedName>
</protein>
<organism evidence="5 6">
    <name type="scientific">Parvularcula lutaonensis</name>
    <dbReference type="NCBI Taxonomy" id="491923"/>
    <lineage>
        <taxon>Bacteria</taxon>
        <taxon>Pseudomonadati</taxon>
        <taxon>Pseudomonadota</taxon>
        <taxon>Alphaproteobacteria</taxon>
        <taxon>Parvularculales</taxon>
        <taxon>Parvularculaceae</taxon>
        <taxon>Parvularcula</taxon>
    </lineage>
</organism>
<comment type="caution">
    <text evidence="5">The sequence shown here is derived from an EMBL/GenBank/DDBJ whole genome shotgun (WGS) entry which is preliminary data.</text>
</comment>
<keyword evidence="3" id="KW-0238">DNA-binding</keyword>
<reference evidence="6" key="1">
    <citation type="journal article" date="2019" name="Int. J. Syst. Evol. Microbiol.">
        <title>The Global Catalogue of Microorganisms (GCM) 10K type strain sequencing project: providing services to taxonomists for standard genome sequencing and annotation.</title>
        <authorList>
            <consortium name="The Broad Institute Genomics Platform"/>
            <consortium name="The Broad Institute Genome Sequencing Center for Infectious Disease"/>
            <person name="Wu L."/>
            <person name="Ma J."/>
        </authorList>
    </citation>
    <scope>NUCLEOTIDE SEQUENCE [LARGE SCALE GENOMIC DNA]</scope>
    <source>
        <strain evidence="6">KCTC 22245</strain>
    </source>
</reference>
<keyword evidence="4" id="KW-0804">Transcription</keyword>
<dbReference type="Gene3D" id="1.10.10.10">
    <property type="entry name" value="Winged helix-like DNA-binding domain superfamily/Winged helix DNA-binding domain"/>
    <property type="match status" value="1"/>
</dbReference>
<dbReference type="Proteomes" id="UP001595607">
    <property type="component" value="Unassembled WGS sequence"/>
</dbReference>